<comment type="function">
    <text evidence="5">Specifically methylates the pseudouridine at position 1915 (m3Psi1915) in 23S rRNA.</text>
</comment>
<evidence type="ECO:0000313" key="7">
    <source>
        <dbReference type="Proteomes" id="UP001595536"/>
    </source>
</evidence>
<proteinExistence type="inferred from homology"/>
<evidence type="ECO:0000256" key="3">
    <source>
        <dbReference type="ARBA" id="ARBA00022691"/>
    </source>
</evidence>
<organism evidence="6 7">
    <name type="scientific">Camelimonas abortus</name>
    <dbReference type="NCBI Taxonomy" id="1017184"/>
    <lineage>
        <taxon>Bacteria</taxon>
        <taxon>Pseudomonadati</taxon>
        <taxon>Pseudomonadota</taxon>
        <taxon>Alphaproteobacteria</taxon>
        <taxon>Hyphomicrobiales</taxon>
        <taxon>Chelatococcaceae</taxon>
        <taxon>Camelimonas</taxon>
    </lineage>
</organism>
<keyword evidence="5" id="KW-0698">rRNA processing</keyword>
<dbReference type="RefSeq" id="WP_376828656.1">
    <property type="nucleotide sequence ID" value="NZ_JBHLWR010000004.1"/>
</dbReference>
<name>A0ABV7LFF8_9HYPH</name>
<sequence length="159" mass="16822">MKISLVCVGRMKAGPERELAERYQRRAAAQGRALGVSAVEVAELPESRAADPARRKAEEAAAILARVGDAPLFAFDERGAALSSAAVAGRLDRVRESGAGQLCLVIGGADGLDASVRGRAQLVLSFGAMTLPHQLVRVLALEQVYRLLTIIGGHPYHRA</sequence>
<evidence type="ECO:0000256" key="1">
    <source>
        <dbReference type="ARBA" id="ARBA00022603"/>
    </source>
</evidence>
<dbReference type="PIRSF" id="PIRSF004505">
    <property type="entry name" value="MT_bac"/>
    <property type="match status" value="1"/>
</dbReference>
<dbReference type="InterPro" id="IPR003742">
    <property type="entry name" value="RlmH-like"/>
</dbReference>
<reference evidence="7" key="1">
    <citation type="journal article" date="2019" name="Int. J. Syst. Evol. Microbiol.">
        <title>The Global Catalogue of Microorganisms (GCM) 10K type strain sequencing project: providing services to taxonomists for standard genome sequencing and annotation.</title>
        <authorList>
            <consortium name="The Broad Institute Genomics Platform"/>
            <consortium name="The Broad Institute Genome Sequencing Center for Infectious Disease"/>
            <person name="Wu L."/>
            <person name="Ma J."/>
        </authorList>
    </citation>
    <scope>NUCLEOTIDE SEQUENCE [LARGE SCALE GENOMIC DNA]</scope>
    <source>
        <strain evidence="7">CCM 7941</strain>
    </source>
</reference>
<evidence type="ECO:0000256" key="4">
    <source>
        <dbReference type="ARBA" id="ARBA00038303"/>
    </source>
</evidence>
<gene>
    <name evidence="5 6" type="primary">rlmH</name>
    <name evidence="6" type="ORF">ACFOEX_08540</name>
</gene>
<dbReference type="InterPro" id="IPR029026">
    <property type="entry name" value="tRNA_m1G_MTases_N"/>
</dbReference>
<keyword evidence="7" id="KW-1185">Reference proteome</keyword>
<comment type="similarity">
    <text evidence="4 5">Belongs to the RNA methyltransferase RlmH family.</text>
</comment>
<dbReference type="EMBL" id="JBHRUV010000038">
    <property type="protein sequence ID" value="MFC3266398.1"/>
    <property type="molecule type" value="Genomic_DNA"/>
</dbReference>
<comment type="catalytic activity">
    <reaction evidence="5">
        <text>pseudouridine(1915) in 23S rRNA + S-adenosyl-L-methionine = N(3)-methylpseudouridine(1915) in 23S rRNA + S-adenosyl-L-homocysteine + H(+)</text>
        <dbReference type="Rhea" id="RHEA:42752"/>
        <dbReference type="Rhea" id="RHEA-COMP:10221"/>
        <dbReference type="Rhea" id="RHEA-COMP:10222"/>
        <dbReference type="ChEBI" id="CHEBI:15378"/>
        <dbReference type="ChEBI" id="CHEBI:57856"/>
        <dbReference type="ChEBI" id="CHEBI:59789"/>
        <dbReference type="ChEBI" id="CHEBI:65314"/>
        <dbReference type="ChEBI" id="CHEBI:74486"/>
        <dbReference type="EC" id="2.1.1.177"/>
    </reaction>
</comment>
<protein>
    <recommendedName>
        <fullName evidence="5">Ribosomal RNA large subunit methyltransferase H</fullName>
        <ecNumber evidence="5">2.1.1.177</ecNumber>
    </recommendedName>
    <alternativeName>
        <fullName evidence="5">23S rRNA (pseudouridine1915-N3)-methyltransferase</fullName>
    </alternativeName>
    <alternativeName>
        <fullName evidence="5">23S rRNA m3Psi1915 methyltransferase</fullName>
    </alternativeName>
    <alternativeName>
        <fullName evidence="5">rRNA (pseudouridine-N3-)-methyltransferase RlmH</fullName>
    </alternativeName>
</protein>
<feature type="binding site" evidence="5">
    <location>
        <position position="107"/>
    </location>
    <ligand>
        <name>S-adenosyl-L-methionine</name>
        <dbReference type="ChEBI" id="CHEBI:59789"/>
    </ligand>
</feature>
<keyword evidence="2 5" id="KW-0808">Transferase</keyword>
<dbReference type="CDD" id="cd18081">
    <property type="entry name" value="RlmH-like"/>
    <property type="match status" value="1"/>
</dbReference>
<accession>A0ABV7LFF8</accession>
<dbReference type="HAMAP" id="MF_00658">
    <property type="entry name" value="23SrRNA_methyltr_H"/>
    <property type="match status" value="1"/>
</dbReference>
<keyword evidence="5" id="KW-0963">Cytoplasm</keyword>
<evidence type="ECO:0000256" key="2">
    <source>
        <dbReference type="ARBA" id="ARBA00022679"/>
    </source>
</evidence>
<dbReference type="PANTHER" id="PTHR33603:SF1">
    <property type="entry name" value="RIBOSOMAL RNA LARGE SUBUNIT METHYLTRANSFERASE H"/>
    <property type="match status" value="1"/>
</dbReference>
<keyword evidence="1 5" id="KW-0489">Methyltransferase</keyword>
<comment type="caution">
    <text evidence="6">The sequence shown here is derived from an EMBL/GenBank/DDBJ whole genome shotgun (WGS) entry which is preliminary data.</text>
</comment>
<dbReference type="Gene3D" id="3.40.1280.10">
    <property type="match status" value="1"/>
</dbReference>
<dbReference type="Proteomes" id="UP001595536">
    <property type="component" value="Unassembled WGS sequence"/>
</dbReference>
<dbReference type="PANTHER" id="PTHR33603">
    <property type="entry name" value="METHYLTRANSFERASE"/>
    <property type="match status" value="1"/>
</dbReference>
<feature type="binding site" evidence="5">
    <location>
        <begin position="126"/>
        <end position="131"/>
    </location>
    <ligand>
        <name>S-adenosyl-L-methionine</name>
        <dbReference type="ChEBI" id="CHEBI:59789"/>
    </ligand>
</feature>
<dbReference type="EC" id="2.1.1.177" evidence="5"/>
<comment type="subunit">
    <text evidence="5">Homodimer.</text>
</comment>
<keyword evidence="3 5" id="KW-0949">S-adenosyl-L-methionine</keyword>
<evidence type="ECO:0000256" key="5">
    <source>
        <dbReference type="HAMAP-Rule" id="MF_00658"/>
    </source>
</evidence>
<dbReference type="SUPFAM" id="SSF75217">
    <property type="entry name" value="alpha/beta knot"/>
    <property type="match status" value="1"/>
</dbReference>
<comment type="caution">
    <text evidence="5">Lacks conserved residue(s) required for the propagation of feature annotation.</text>
</comment>
<comment type="subcellular location">
    <subcellularLocation>
        <location evidence="5">Cytoplasm</location>
    </subcellularLocation>
</comment>
<evidence type="ECO:0000313" key="6">
    <source>
        <dbReference type="EMBL" id="MFC3266398.1"/>
    </source>
</evidence>
<dbReference type="InterPro" id="IPR029028">
    <property type="entry name" value="Alpha/beta_knot_MTases"/>
</dbReference>
<dbReference type="Pfam" id="PF02590">
    <property type="entry name" value="SPOUT_MTase"/>
    <property type="match status" value="1"/>
</dbReference>
<dbReference type="NCBIfam" id="NF000989">
    <property type="entry name" value="PRK00103.2-3"/>
    <property type="match status" value="1"/>
</dbReference>